<protein>
    <submittedName>
        <fullName evidence="1">Uncharacterized protein</fullName>
    </submittedName>
</protein>
<evidence type="ECO:0000313" key="1">
    <source>
        <dbReference type="EMBL" id="AWR96700.1"/>
    </source>
</evidence>
<dbReference type="KEGG" id="asul:DFR86_03430"/>
<organism evidence="1 2">
    <name type="scientific">Acidianus sulfidivorans JP7</name>
    <dbReference type="NCBI Taxonomy" id="619593"/>
    <lineage>
        <taxon>Archaea</taxon>
        <taxon>Thermoproteota</taxon>
        <taxon>Thermoprotei</taxon>
        <taxon>Sulfolobales</taxon>
        <taxon>Sulfolobaceae</taxon>
        <taxon>Acidianus</taxon>
    </lineage>
</organism>
<dbReference type="EMBL" id="CP029288">
    <property type="protein sequence ID" value="AWR96700.1"/>
    <property type="molecule type" value="Genomic_DNA"/>
</dbReference>
<gene>
    <name evidence="1" type="ORF">DFR86_03430</name>
</gene>
<keyword evidence="2" id="KW-1185">Reference proteome</keyword>
<dbReference type="Proteomes" id="UP000248410">
    <property type="component" value="Chromosome"/>
</dbReference>
<reference evidence="1 2" key="1">
    <citation type="submission" date="2018-05" db="EMBL/GenBank/DDBJ databases">
        <title>Complete Genome Sequences of Extremely Thermoacidophilic, Metal-Mobilizing Type-Strain Members of the Archaeal Family Sulfolobaceae: Acidianus brierleyi DSM-1651T, Acidianus sulfidivorans DSM-18786T, Metallosphaera hakonensis DSM-7519T, and Metallosphaera prunae DSM-10039T.</title>
        <authorList>
            <person name="Counts J.A."/>
            <person name="Kelly R.M."/>
        </authorList>
    </citation>
    <scope>NUCLEOTIDE SEQUENCE [LARGE SCALE GENOMIC DNA]</scope>
    <source>
        <strain evidence="1 2">JP7</strain>
    </source>
</reference>
<accession>A0A2U9IL15</accession>
<proteinExistence type="predicted"/>
<dbReference type="AlphaFoldDB" id="A0A2U9IL15"/>
<evidence type="ECO:0000313" key="2">
    <source>
        <dbReference type="Proteomes" id="UP000248410"/>
    </source>
</evidence>
<name>A0A2U9IL15_9CREN</name>
<sequence>MDSSMKKKLAAGLVILYAVSLAIFLPTVFQANPNDLITNIINPFGGGNFLWGRESGIIESNVPISEINLTYIVPVNITLHLKVINDYISNTTIHAYYNASPESEYQELVKEYGIVLPIPGQIINVTSQFKAVTNESTINSTLPPYETNITRNVYYEMFNTTPPTPFYYAYQTSDTITQYVPSSGTYANDSGVFSEIPFAAHHLPFNSTIILNITTQPILPGVKESELPNISFIVNLTANHYVSLKEYVTTASFYINTVFINSLQATTTQLPGVSTATSPVLAHFNVPGGNYMVLVDLGLWSNITTVYVRGISPVTYNNGSFHAVVIPPAMIIQIPPFSTTNDPYMVENVTIYAPDDMLNWTYIIPKFEPYAPINEPYTNGQWDHSGNGLNISLLINGKTMYNANLTDYLALYKPNDPFANNPFGYAYHASIEFFLSSSDKIVTYNNTIYVYIEPSQLSSAQIKLVYNDSDYAVQYLFGPVNRNYVENTTGIDVYTPELYMPSIEPISASFFKGQLIDYDYGYNYVIPENDSDIVYLMHVSGDSELVMGVTPTHANATLSIYYPNTPTGSLETTIGTIQGVYVKFANGTMERIYLSNTNITKLFTGVTMPQMSPMPPFWNYSFEISIVGLENILDITPTQALTVLNNSYVIVSYYDMASNTTVTNMTKLVSTPAILNVTAGFDHSFYYAPATPYEDIAVPGDQIFYLVSVDNKLPVYITLTDTSLGATSPTTVISVNTTSIYLTYTNESGMLTTVAVPNIVLTETAPASGIFKGMLYITLTNANGQLLPTGTPLNTTYLDVNGKVIAPVFDIINTTHEMMYINVTFDGVSAYTYYTLTQIPNVIENVTPIVYNPVDGELSTTVKSMISGYYYSGYIVLTISQTPTSPKYSYTEYFNLSATAPSFVVAFDLLPLSSLLNGHTYIVTLQAIVVPLSYEPEHPIGSVGLVFNGTFYFEE</sequence>